<protein>
    <submittedName>
        <fullName evidence="1">Uncharacterized protein</fullName>
    </submittedName>
</protein>
<gene>
    <name evidence="1" type="ORF">MEUPH1_LOCUS18801</name>
</gene>
<dbReference type="AlphaFoldDB" id="A0AAV0X6F7"/>
<proteinExistence type="predicted"/>
<evidence type="ECO:0000313" key="1">
    <source>
        <dbReference type="EMBL" id="CAI6363915.1"/>
    </source>
</evidence>
<organism evidence="1 2">
    <name type="scientific">Macrosiphum euphorbiae</name>
    <name type="common">potato aphid</name>
    <dbReference type="NCBI Taxonomy" id="13131"/>
    <lineage>
        <taxon>Eukaryota</taxon>
        <taxon>Metazoa</taxon>
        <taxon>Ecdysozoa</taxon>
        <taxon>Arthropoda</taxon>
        <taxon>Hexapoda</taxon>
        <taxon>Insecta</taxon>
        <taxon>Pterygota</taxon>
        <taxon>Neoptera</taxon>
        <taxon>Paraneoptera</taxon>
        <taxon>Hemiptera</taxon>
        <taxon>Sternorrhyncha</taxon>
        <taxon>Aphidomorpha</taxon>
        <taxon>Aphidoidea</taxon>
        <taxon>Aphididae</taxon>
        <taxon>Macrosiphini</taxon>
        <taxon>Macrosiphum</taxon>
    </lineage>
</organism>
<dbReference type="Proteomes" id="UP001160148">
    <property type="component" value="Unassembled WGS sequence"/>
</dbReference>
<keyword evidence="2" id="KW-1185">Reference proteome</keyword>
<sequence length="76" mass="8394">MEYHQPTTNLSFICIVARPTRGDLSDSGERHPHSSSFVRFHLCSETHPGKIKTTSYGVSTKGYTTDYSSSDLSPVS</sequence>
<evidence type="ECO:0000313" key="2">
    <source>
        <dbReference type="Proteomes" id="UP001160148"/>
    </source>
</evidence>
<accession>A0AAV0X6F7</accession>
<reference evidence="1 2" key="1">
    <citation type="submission" date="2023-01" db="EMBL/GenBank/DDBJ databases">
        <authorList>
            <person name="Whitehead M."/>
        </authorList>
    </citation>
    <scope>NUCLEOTIDE SEQUENCE [LARGE SCALE GENOMIC DNA]</scope>
</reference>
<comment type="caution">
    <text evidence="1">The sequence shown here is derived from an EMBL/GenBank/DDBJ whole genome shotgun (WGS) entry which is preliminary data.</text>
</comment>
<dbReference type="EMBL" id="CARXXK010000003">
    <property type="protein sequence ID" value="CAI6363915.1"/>
    <property type="molecule type" value="Genomic_DNA"/>
</dbReference>
<name>A0AAV0X6F7_9HEMI</name>